<organism evidence="8 9">
    <name type="scientific">Nepenthes gracilis</name>
    <name type="common">Slender pitcher plant</name>
    <dbReference type="NCBI Taxonomy" id="150966"/>
    <lineage>
        <taxon>Eukaryota</taxon>
        <taxon>Viridiplantae</taxon>
        <taxon>Streptophyta</taxon>
        <taxon>Embryophyta</taxon>
        <taxon>Tracheophyta</taxon>
        <taxon>Spermatophyta</taxon>
        <taxon>Magnoliopsida</taxon>
        <taxon>eudicotyledons</taxon>
        <taxon>Gunneridae</taxon>
        <taxon>Pentapetalae</taxon>
        <taxon>Caryophyllales</taxon>
        <taxon>Nepenthaceae</taxon>
        <taxon>Nepenthes</taxon>
    </lineage>
</organism>
<dbReference type="InterPro" id="IPR044670">
    <property type="entry name" value="SOFL"/>
</dbReference>
<dbReference type="AlphaFoldDB" id="A0AAD3TE34"/>
<comment type="subcellular location">
    <subcellularLocation>
        <location evidence="1">Cytoplasm</location>
    </subcellularLocation>
</comment>
<dbReference type="PANTHER" id="PTHR33347">
    <property type="entry name" value="OSJNBA0091C07.3 PROTEIN"/>
    <property type="match status" value="1"/>
</dbReference>
<evidence type="ECO:0000313" key="8">
    <source>
        <dbReference type="EMBL" id="GMH27551.1"/>
    </source>
</evidence>
<feature type="compositionally biased region" description="Acidic residues" evidence="7">
    <location>
        <begin position="58"/>
        <end position="67"/>
    </location>
</feature>
<comment type="caution">
    <text evidence="8">The sequence shown here is derived from an EMBL/GenBank/DDBJ whole genome shotgun (WGS) entry which is preliminary data.</text>
</comment>
<evidence type="ECO:0000256" key="3">
    <source>
        <dbReference type="ARBA" id="ARBA00022712"/>
    </source>
</evidence>
<dbReference type="GO" id="GO:0005737">
    <property type="term" value="C:cytoplasm"/>
    <property type="evidence" value="ECO:0007669"/>
    <property type="project" value="UniProtKB-SubCell"/>
</dbReference>
<accession>A0AAD3TE34</accession>
<keyword evidence="2" id="KW-0963">Cytoplasm</keyword>
<protein>
    <submittedName>
        <fullName evidence="8">Uncharacterized protein</fullName>
    </submittedName>
</protein>
<dbReference type="EMBL" id="BSYO01000033">
    <property type="protein sequence ID" value="GMH27551.1"/>
    <property type="molecule type" value="Genomic_DNA"/>
</dbReference>
<evidence type="ECO:0000256" key="7">
    <source>
        <dbReference type="SAM" id="MobiDB-lite"/>
    </source>
</evidence>
<proteinExistence type="inferred from homology"/>
<dbReference type="GO" id="GO:0009691">
    <property type="term" value="P:cytokinin biosynthetic process"/>
    <property type="evidence" value="ECO:0007669"/>
    <property type="project" value="UniProtKB-KW"/>
</dbReference>
<dbReference type="Proteomes" id="UP001279734">
    <property type="component" value="Unassembled WGS sequence"/>
</dbReference>
<keyword evidence="3" id="KW-0203">Cytokinin biosynthesis</keyword>
<dbReference type="GO" id="GO:0009736">
    <property type="term" value="P:cytokinin-activated signaling pathway"/>
    <property type="evidence" value="ECO:0007669"/>
    <property type="project" value="UniProtKB-KW"/>
</dbReference>
<evidence type="ECO:0000256" key="6">
    <source>
        <dbReference type="ARBA" id="ARBA00024199"/>
    </source>
</evidence>
<evidence type="ECO:0000313" key="9">
    <source>
        <dbReference type="Proteomes" id="UP001279734"/>
    </source>
</evidence>
<reference evidence="8" key="1">
    <citation type="submission" date="2023-05" db="EMBL/GenBank/DDBJ databases">
        <title>Nepenthes gracilis genome sequencing.</title>
        <authorList>
            <person name="Fukushima K."/>
        </authorList>
    </citation>
    <scope>NUCLEOTIDE SEQUENCE</scope>
    <source>
        <strain evidence="8">SING2019-196</strain>
    </source>
</reference>
<name>A0AAD3TE34_NEPGR</name>
<gene>
    <name evidence="8" type="ORF">Nepgr_029394</name>
</gene>
<dbReference type="PANTHER" id="PTHR33347:SF31">
    <property type="entry name" value="PROTEIN SOB FIVE-LIKE 1"/>
    <property type="match status" value="1"/>
</dbReference>
<keyword evidence="9" id="KW-1185">Reference proteome</keyword>
<evidence type="ECO:0000256" key="5">
    <source>
        <dbReference type="ARBA" id="ARBA00023242"/>
    </source>
</evidence>
<evidence type="ECO:0000256" key="2">
    <source>
        <dbReference type="ARBA" id="ARBA00022490"/>
    </source>
</evidence>
<keyword evidence="5" id="KW-0539">Nucleus</keyword>
<feature type="region of interest" description="Disordered" evidence="7">
    <location>
        <begin position="1"/>
        <end position="79"/>
    </location>
</feature>
<evidence type="ECO:0000256" key="1">
    <source>
        <dbReference type="ARBA" id="ARBA00004496"/>
    </source>
</evidence>
<keyword evidence="4" id="KW-0932">Cytokinin signaling pathway</keyword>
<sequence length="239" mass="25695">MESYNQIYEDAGDFSSNESGWTKYIASPAPHEKNFGSGQEDADDDGGGHDAGRRRDDDDNDVDDDSVASDASSGPAHCVLPADVSGEGFAGGDVKRAADEGACRFYSGRKAYKEVKETSVMVVINHEERKESILKANRGNSNAVKRIVKGKKKNKRGAGGGGNVRSNEGYRRIGGGRFTAAEVGYDGNVAQYSFCSNKKYMQDLKTFAASTLSSFKLLRNLESRDDAIVGTATDNSETC</sequence>
<comment type="similarity">
    <text evidence="6">Belongs to the SOFL plant protein family.</text>
</comment>
<feature type="compositionally biased region" description="Basic and acidic residues" evidence="7">
    <location>
        <begin position="46"/>
        <end position="57"/>
    </location>
</feature>
<evidence type="ECO:0000256" key="4">
    <source>
        <dbReference type="ARBA" id="ARBA00022864"/>
    </source>
</evidence>